<dbReference type="InterPro" id="IPR006913">
    <property type="entry name" value="CENP-V/GFA"/>
</dbReference>
<organism evidence="6 7">
    <name type="scientific">Mesorhizobium abyssinicae</name>
    <dbReference type="NCBI Taxonomy" id="1209958"/>
    <lineage>
        <taxon>Bacteria</taxon>
        <taxon>Pseudomonadati</taxon>
        <taxon>Pseudomonadota</taxon>
        <taxon>Alphaproteobacteria</taxon>
        <taxon>Hyphomicrobiales</taxon>
        <taxon>Phyllobacteriaceae</taxon>
        <taxon>Mesorhizobium</taxon>
    </lineage>
</organism>
<evidence type="ECO:0000256" key="4">
    <source>
        <dbReference type="ARBA" id="ARBA00023239"/>
    </source>
</evidence>
<keyword evidence="4" id="KW-0456">Lyase</keyword>
<dbReference type="PANTHER" id="PTHR33337:SF40">
    <property type="entry name" value="CENP-V_GFA DOMAIN-CONTAINING PROTEIN-RELATED"/>
    <property type="match status" value="1"/>
</dbReference>
<evidence type="ECO:0000256" key="3">
    <source>
        <dbReference type="ARBA" id="ARBA00022833"/>
    </source>
</evidence>
<dbReference type="SUPFAM" id="SSF51316">
    <property type="entry name" value="Mss4-like"/>
    <property type="match status" value="1"/>
</dbReference>
<name>A0ABU5AUQ0_9HYPH</name>
<evidence type="ECO:0000313" key="7">
    <source>
        <dbReference type="Proteomes" id="UP001276564"/>
    </source>
</evidence>
<keyword evidence="7" id="KW-1185">Reference proteome</keyword>
<evidence type="ECO:0000256" key="2">
    <source>
        <dbReference type="ARBA" id="ARBA00022723"/>
    </source>
</evidence>
<evidence type="ECO:0000256" key="1">
    <source>
        <dbReference type="ARBA" id="ARBA00005495"/>
    </source>
</evidence>
<evidence type="ECO:0000259" key="5">
    <source>
        <dbReference type="PROSITE" id="PS51891"/>
    </source>
</evidence>
<dbReference type="PROSITE" id="PS51891">
    <property type="entry name" value="CENP_V_GFA"/>
    <property type="match status" value="1"/>
</dbReference>
<gene>
    <name evidence="6" type="ORF">RFM23_25210</name>
</gene>
<keyword evidence="3" id="KW-0862">Zinc</keyword>
<comment type="similarity">
    <text evidence="1">Belongs to the Gfa family.</text>
</comment>
<dbReference type="Pfam" id="PF04828">
    <property type="entry name" value="GFA"/>
    <property type="match status" value="1"/>
</dbReference>
<accession>A0ABU5AUQ0</accession>
<dbReference type="Gene3D" id="3.90.1590.10">
    <property type="entry name" value="glutathione-dependent formaldehyde- activating enzyme (gfa)"/>
    <property type="match status" value="1"/>
</dbReference>
<dbReference type="RefSeq" id="WP_320321660.1">
    <property type="nucleotide sequence ID" value="NZ_JAVIIP010000016.1"/>
</dbReference>
<dbReference type="EMBL" id="JAVIIP010000016">
    <property type="protein sequence ID" value="MDX8540919.1"/>
    <property type="molecule type" value="Genomic_DNA"/>
</dbReference>
<keyword evidence="2" id="KW-0479">Metal-binding</keyword>
<dbReference type="Proteomes" id="UP001276564">
    <property type="component" value="Unassembled WGS sequence"/>
</dbReference>
<proteinExistence type="inferred from homology"/>
<reference evidence="6 7" key="1">
    <citation type="submission" date="2023-08" db="EMBL/GenBank/DDBJ databases">
        <title>Implementing the SeqCode for naming new Mesorhizobium species isolated from Vachellia karroo root nodules.</title>
        <authorList>
            <person name="Van Lill M."/>
        </authorList>
    </citation>
    <scope>NUCLEOTIDE SEQUENCE [LARGE SCALE GENOMIC DNA]</scope>
    <source>
        <strain evidence="6 7">VK4B</strain>
    </source>
</reference>
<sequence>MAGEAQASFRRAAELNKVPICAVPDKAGAELKGAVMITRRAECSCGQLSAVCSGEIVRISVCHCLDCKRRTGSAFSYNVRFKEGDVSIQGRAADFTRIGEQGGRVSYSFCPDCGTTVHYRIDTQPGVIAIPVGAFADPSFPPPFQSFYHDSRRCEWVEISAEPLAKIG</sequence>
<comment type="caution">
    <text evidence="6">The sequence shown here is derived from an EMBL/GenBank/DDBJ whole genome shotgun (WGS) entry which is preliminary data.</text>
</comment>
<dbReference type="InterPro" id="IPR011057">
    <property type="entry name" value="Mss4-like_sf"/>
</dbReference>
<protein>
    <submittedName>
        <fullName evidence="6">GFA family protein</fullName>
    </submittedName>
</protein>
<dbReference type="PANTHER" id="PTHR33337">
    <property type="entry name" value="GFA DOMAIN-CONTAINING PROTEIN"/>
    <property type="match status" value="1"/>
</dbReference>
<evidence type="ECO:0000313" key="6">
    <source>
        <dbReference type="EMBL" id="MDX8540919.1"/>
    </source>
</evidence>
<feature type="domain" description="CENP-V/GFA" evidence="5">
    <location>
        <begin position="39"/>
        <end position="145"/>
    </location>
</feature>